<name>A0A4Y8CEG3_9HELO</name>
<evidence type="ECO:0000256" key="1">
    <source>
        <dbReference type="ARBA" id="ARBA00022737"/>
    </source>
</evidence>
<proteinExistence type="predicted"/>
<organism evidence="5 6">
    <name type="scientific">Botryotinia calthae</name>
    <dbReference type="NCBI Taxonomy" id="38488"/>
    <lineage>
        <taxon>Eukaryota</taxon>
        <taxon>Fungi</taxon>
        <taxon>Dikarya</taxon>
        <taxon>Ascomycota</taxon>
        <taxon>Pezizomycotina</taxon>
        <taxon>Leotiomycetes</taxon>
        <taxon>Helotiales</taxon>
        <taxon>Sclerotiniaceae</taxon>
        <taxon>Botryotinia</taxon>
    </lineage>
</organism>
<dbReference type="AlphaFoldDB" id="A0A4Y8CEG3"/>
<dbReference type="InterPro" id="IPR056884">
    <property type="entry name" value="NPHP3-like_N"/>
</dbReference>
<evidence type="ECO:0000259" key="4">
    <source>
        <dbReference type="Pfam" id="PF24883"/>
    </source>
</evidence>
<dbReference type="Pfam" id="PF24809">
    <property type="entry name" value="DUF7708"/>
    <property type="match status" value="1"/>
</dbReference>
<dbReference type="PANTHER" id="PTHR10039:SF17">
    <property type="entry name" value="FUNGAL STAND N-TERMINAL GOODBYE DOMAIN-CONTAINING PROTEIN-RELATED"/>
    <property type="match status" value="1"/>
</dbReference>
<gene>
    <name evidence="5" type="ORF">BOTCAL_1110g00010</name>
</gene>
<dbReference type="SUPFAM" id="SSF52540">
    <property type="entry name" value="P-loop containing nucleoside triphosphate hydrolases"/>
    <property type="match status" value="1"/>
</dbReference>
<feature type="coiled-coil region" evidence="2">
    <location>
        <begin position="184"/>
        <end position="221"/>
    </location>
</feature>
<keyword evidence="6" id="KW-1185">Reference proteome</keyword>
<evidence type="ECO:0000313" key="6">
    <source>
        <dbReference type="Proteomes" id="UP000297299"/>
    </source>
</evidence>
<evidence type="ECO:0000256" key="2">
    <source>
        <dbReference type="SAM" id="Coils"/>
    </source>
</evidence>
<comment type="caution">
    <text evidence="5">The sequence shown here is derived from an EMBL/GenBank/DDBJ whole genome shotgun (WGS) entry which is preliminary data.</text>
</comment>
<dbReference type="InterPro" id="IPR056125">
    <property type="entry name" value="DUF7708"/>
</dbReference>
<dbReference type="PANTHER" id="PTHR10039">
    <property type="entry name" value="AMELOGENIN"/>
    <property type="match status" value="1"/>
</dbReference>
<dbReference type="InterPro" id="IPR027417">
    <property type="entry name" value="P-loop_NTPase"/>
</dbReference>
<dbReference type="Pfam" id="PF24883">
    <property type="entry name" value="NPHP3_N"/>
    <property type="match status" value="1"/>
</dbReference>
<dbReference type="Proteomes" id="UP000297299">
    <property type="component" value="Unassembled WGS sequence"/>
</dbReference>
<evidence type="ECO:0000313" key="5">
    <source>
        <dbReference type="EMBL" id="TEY27484.1"/>
    </source>
</evidence>
<dbReference type="Gene3D" id="3.40.50.300">
    <property type="entry name" value="P-loop containing nucleotide triphosphate hydrolases"/>
    <property type="match status" value="1"/>
</dbReference>
<accession>A0A4Y8CEG3</accession>
<keyword evidence="1" id="KW-0677">Repeat</keyword>
<evidence type="ECO:0008006" key="7">
    <source>
        <dbReference type="Google" id="ProtNLM"/>
    </source>
</evidence>
<reference evidence="5 6" key="1">
    <citation type="submission" date="2017-11" db="EMBL/GenBank/DDBJ databases">
        <title>Comparative genomics of Botrytis spp.</title>
        <authorList>
            <person name="Valero-Jimenez C.A."/>
            <person name="Tapia P."/>
            <person name="Veloso J."/>
            <person name="Silva-Moreno E."/>
            <person name="Staats M."/>
            <person name="Valdes J.H."/>
            <person name="Van Kan J.A.L."/>
        </authorList>
    </citation>
    <scope>NUCLEOTIDE SEQUENCE [LARGE SCALE GENOMIC DNA]</scope>
    <source>
        <strain evidence="5 6">MUCL2830</strain>
    </source>
</reference>
<keyword evidence="2" id="KW-0175">Coiled coil</keyword>
<sequence length="367" mass="42069">MLNTAREKKRLCEERKWKFQLGKRTLVLRDEVEKVIRGLRKFKEVGDIIVNVDPLHAGLPWAAIRLLLEVTISDSSQMAVLLAGLEIALSIMNRLKAYMKYLEDLPATKERDIFEISLMELYVITLQFLVQAIQIYQENTLKRIWNAFWQPSEVLDFENRCNKISARAEIEASICDRNLNILDQQHTNQKLENLRNVLKELEELRNIKESVSEILEQINLEKLPITKNATFDSYQDEHDARCLLGTRVELLEQISGWAEDSKVKCIFWLNGMAGTGKSTISRTVAQSFEEKNLLGASFFFKRGEGDRGTASKFFTTVAHQLVVKLPQMVPSLKKAIDLDPNISGKSLAKQFEQLIFKPLTELNASPQ</sequence>
<evidence type="ECO:0000259" key="3">
    <source>
        <dbReference type="Pfam" id="PF24809"/>
    </source>
</evidence>
<dbReference type="STRING" id="38488.A0A4Y8CEG3"/>
<dbReference type="OrthoDB" id="674604at2759"/>
<feature type="domain" description="Nephrocystin 3-like N-terminal" evidence="4">
    <location>
        <begin position="252"/>
        <end position="358"/>
    </location>
</feature>
<feature type="domain" description="DUF7708" evidence="3">
    <location>
        <begin position="34"/>
        <end position="168"/>
    </location>
</feature>
<protein>
    <recommendedName>
        <fullName evidence="7">NACHT domain-containing protein</fullName>
    </recommendedName>
</protein>
<dbReference type="EMBL" id="PHWZ01001106">
    <property type="protein sequence ID" value="TEY27484.1"/>
    <property type="molecule type" value="Genomic_DNA"/>
</dbReference>